<feature type="compositionally biased region" description="Basic and acidic residues" evidence="1">
    <location>
        <begin position="78"/>
        <end position="104"/>
    </location>
</feature>
<feature type="region of interest" description="Disordered" evidence="1">
    <location>
        <begin position="63"/>
        <end position="104"/>
    </location>
</feature>
<dbReference type="Proteomes" id="UP000007129">
    <property type="component" value="Unassembled WGS sequence"/>
</dbReference>
<evidence type="ECO:0000313" key="2">
    <source>
        <dbReference type="EMBL" id="EKG09291.1"/>
    </source>
</evidence>
<dbReference type="EMBL" id="AHHD01000714">
    <property type="protein sequence ID" value="EKG09291.1"/>
    <property type="molecule type" value="Genomic_DNA"/>
</dbReference>
<reference evidence="2 3" key="1">
    <citation type="journal article" date="2012" name="BMC Genomics">
        <title>Tools to kill: Genome of one of the most destructive plant pathogenic fungi Macrophomina phaseolina.</title>
        <authorList>
            <person name="Islam M.S."/>
            <person name="Haque M.S."/>
            <person name="Islam M.M."/>
            <person name="Emdad E.M."/>
            <person name="Halim A."/>
            <person name="Hossen Q.M.M."/>
            <person name="Hossain M.Z."/>
            <person name="Ahmed B."/>
            <person name="Rahim S."/>
            <person name="Rahman M.S."/>
            <person name="Alam M.M."/>
            <person name="Hou S."/>
            <person name="Wan X."/>
            <person name="Saito J.A."/>
            <person name="Alam M."/>
        </authorList>
    </citation>
    <scope>NUCLEOTIDE SEQUENCE [LARGE SCALE GENOMIC DNA]</scope>
    <source>
        <strain evidence="2 3">MS6</strain>
    </source>
</reference>
<comment type="caution">
    <text evidence="2">The sequence shown here is derived from an EMBL/GenBank/DDBJ whole genome shotgun (WGS) entry which is preliminary data.</text>
</comment>
<evidence type="ECO:0000256" key="1">
    <source>
        <dbReference type="SAM" id="MobiDB-lite"/>
    </source>
</evidence>
<protein>
    <submittedName>
        <fullName evidence="2">Uncharacterized protein</fullName>
    </submittedName>
</protein>
<proteinExistence type="predicted"/>
<dbReference type="InParanoid" id="K2QHL6"/>
<organism evidence="2 3">
    <name type="scientific">Macrophomina phaseolina (strain MS6)</name>
    <name type="common">Charcoal rot fungus</name>
    <dbReference type="NCBI Taxonomy" id="1126212"/>
    <lineage>
        <taxon>Eukaryota</taxon>
        <taxon>Fungi</taxon>
        <taxon>Dikarya</taxon>
        <taxon>Ascomycota</taxon>
        <taxon>Pezizomycotina</taxon>
        <taxon>Dothideomycetes</taxon>
        <taxon>Dothideomycetes incertae sedis</taxon>
        <taxon>Botryosphaeriales</taxon>
        <taxon>Botryosphaeriaceae</taxon>
        <taxon>Macrophomina</taxon>
    </lineage>
</organism>
<name>K2QHL6_MACPH</name>
<feature type="region of interest" description="Disordered" evidence="1">
    <location>
        <begin position="149"/>
        <end position="180"/>
    </location>
</feature>
<dbReference type="HOGENOM" id="CLU_1180427_0_0_1"/>
<sequence length="235" mass="25440">MFLGETGRIGYIQTAVWASAGFWTVIRRIRRHLSRAFGCFDKGDGEAEEACSESGFSVALSESSSETSTVFEDTDSPVIEHGDLDDQRESEHDNLGHDQQLKPDSRCDCQEVDIAISTHLLTFFRFLDEDLPCNDRRRVLRRATEELENGMSVGQQPAFSEDHSSAARPTDISTSEGTWGGADWCVQDSGIERSPGQGAAATTTGAPFCSACVNPCTGSPVSAQVPCSGEKCSTE</sequence>
<gene>
    <name evidence="2" type="ORF">MPH_13686</name>
</gene>
<evidence type="ECO:0000313" key="3">
    <source>
        <dbReference type="Proteomes" id="UP000007129"/>
    </source>
</evidence>
<dbReference type="VEuPathDB" id="FungiDB:MPH_13686"/>
<accession>K2QHL6</accession>
<dbReference type="AlphaFoldDB" id="K2QHL6"/>